<feature type="compositionally biased region" description="Low complexity" evidence="1">
    <location>
        <begin position="17"/>
        <end position="29"/>
    </location>
</feature>
<accession>A0AAD8YZB4</accession>
<dbReference type="CDD" id="cd01650">
    <property type="entry name" value="RT_nLTR_like"/>
    <property type="match status" value="1"/>
</dbReference>
<dbReference type="SMART" id="SM00406">
    <property type="entry name" value="IGv"/>
    <property type="match status" value="1"/>
</dbReference>
<dbReference type="InterPro" id="IPR003599">
    <property type="entry name" value="Ig_sub"/>
</dbReference>
<feature type="domain" description="Ig-like" evidence="2">
    <location>
        <begin position="53"/>
        <end position="152"/>
    </location>
</feature>
<organism evidence="4 5">
    <name type="scientific">Electrophorus voltai</name>
    <dbReference type="NCBI Taxonomy" id="2609070"/>
    <lineage>
        <taxon>Eukaryota</taxon>
        <taxon>Metazoa</taxon>
        <taxon>Chordata</taxon>
        <taxon>Craniata</taxon>
        <taxon>Vertebrata</taxon>
        <taxon>Euteleostomi</taxon>
        <taxon>Actinopterygii</taxon>
        <taxon>Neopterygii</taxon>
        <taxon>Teleostei</taxon>
        <taxon>Ostariophysi</taxon>
        <taxon>Gymnotiformes</taxon>
        <taxon>Gymnotoidei</taxon>
        <taxon>Gymnotidae</taxon>
        <taxon>Electrophorus</taxon>
    </lineage>
</organism>
<dbReference type="InterPro" id="IPR043502">
    <property type="entry name" value="DNA/RNA_pol_sf"/>
</dbReference>
<evidence type="ECO:0000313" key="5">
    <source>
        <dbReference type="Proteomes" id="UP001239994"/>
    </source>
</evidence>
<dbReference type="InterPro" id="IPR036691">
    <property type="entry name" value="Endo/exonu/phosph_ase_sf"/>
</dbReference>
<dbReference type="Pfam" id="PF09004">
    <property type="entry name" value="ALKBH8_N"/>
    <property type="match status" value="1"/>
</dbReference>
<dbReference type="SMART" id="SM00409">
    <property type="entry name" value="IG"/>
    <property type="match status" value="1"/>
</dbReference>
<dbReference type="PROSITE" id="PS50835">
    <property type="entry name" value="IG_LIKE"/>
    <property type="match status" value="1"/>
</dbReference>
<dbReference type="InterPro" id="IPR013106">
    <property type="entry name" value="Ig_V-set"/>
</dbReference>
<evidence type="ECO:0000313" key="4">
    <source>
        <dbReference type="EMBL" id="KAK1788589.1"/>
    </source>
</evidence>
<evidence type="ECO:0000256" key="1">
    <source>
        <dbReference type="SAM" id="MobiDB-lite"/>
    </source>
</evidence>
<dbReference type="EMBL" id="JAROKS010000022">
    <property type="protein sequence ID" value="KAK1788589.1"/>
    <property type="molecule type" value="Genomic_DNA"/>
</dbReference>
<protein>
    <recommendedName>
        <fullName evidence="6">Reverse transcriptase domain-containing protein</fullName>
    </recommendedName>
</protein>
<gene>
    <name evidence="4" type="ORF">P4O66_002661</name>
</gene>
<feature type="domain" description="Reverse transcriptase" evidence="3">
    <location>
        <begin position="751"/>
        <end position="1019"/>
    </location>
</feature>
<reference evidence="4" key="1">
    <citation type="submission" date="2023-03" db="EMBL/GenBank/DDBJ databases">
        <title>Electrophorus voltai genome.</title>
        <authorList>
            <person name="Bian C."/>
        </authorList>
    </citation>
    <scope>NUCLEOTIDE SEQUENCE</scope>
    <source>
        <strain evidence="4">CB-2022</strain>
        <tissue evidence="4">Muscle</tissue>
    </source>
</reference>
<dbReference type="Pfam" id="PF07686">
    <property type="entry name" value="V-set"/>
    <property type="match status" value="1"/>
</dbReference>
<dbReference type="GO" id="GO:0008168">
    <property type="term" value="F:methyltransferase activity"/>
    <property type="evidence" value="ECO:0007669"/>
    <property type="project" value="InterPro"/>
</dbReference>
<comment type="caution">
    <text evidence="4">The sequence shown here is derived from an EMBL/GenBank/DDBJ whole genome shotgun (WGS) entry which is preliminary data.</text>
</comment>
<dbReference type="InterPro" id="IPR015095">
    <property type="entry name" value="AlkB_hom8_N"/>
</dbReference>
<sequence length="1167" mass="129657">MYGQEQATTETQKAYGEQETQAGAGTQGQRQHKTQVGVGQAGKPVKQEAGSRGQVTVTQDSVKSALPGDTVTISCRTNPAVYQACSHCTYRLAWYLQKPGEAPKLLIHEVKYKLSGIPDRFSGSGSGSDFTLTIRGVQTEDAGDYYCQSEHNIGGLHVHPGSGHAPPPNGPPSPSHSRSAPEAVCLREFGQTPPVSLASPLKGKDSGFSPARRRSHWLHTTTLFTVIVGHIGPPCPSTHLKPSVTPDPRWPTEILRENRRRGVRKRPRGKRASVRNRLRARAHRAPLPSILLANVQSLDNKLDDLRARIKFQRDIRDCNLLCFTESWLNPAVPNHAIQPAEFFSVHRMDRTADSGKSRGGGVCVMVNNSWCNNANVVTLACSCSPNLELLALKLRPFYLPRAFTSVIINTVYIPPQANMDTALANVKRAVPNLYQHITFPTRGNRTLDHCYTPYKDSYKALAHPPFGKSDHAAIFLLPKYKQRLKREAPVQREVARWTDQSVAALQDALDDADWDMFRRSTDDVSEFTEAVVGFIGKLVDDTIPRITIKKFSNQKPWVDRTIREALNSRTAAYNAGIISGNMDEYKSAAYGVRRAVREAKRRYGKKLETQFQQSGSRSLWQGLRMITDYRSPPSGLMSADESLANELNTFFARFEATSSSANASSTNANGGSANSANANGASANGTIGAANGTCAGPTIEQRPLIITESDVRRVFKRVNTRKAMGPDGICGRVLKACADQLAPVFTDIFNLSLTLGIVPSSFKRSTIVPVPKKPRPSDLNDYRPVALTSVVMKCFEKLVRDFITSSLPASTDPLQFAYRHNRSTDDAIAHLLHTTLTHLDEGRGNYVKMLFVDYSSAFNTIIPSLLTTKLGDLGLHTSLCDWISNFLTDRPQSVRVGNCASSTLTLSTGAPQGCVLSPLLYSLYTYDCTATSSSNTIVKFADDTVVVGLISDNDERAYLEEIKHLENWCQENNLLLNVSKTKELIVDCSKKQEQHYQPVRISGTTVERVDSFRYLGVHISQDLSWSCHTSSLAKKARQRLYHLRCLRDFRLPSKVLRNFYTCTIESILTGNITVWFGNSTKQDRQALQRVVRSAERITHSELPDLQTTSYKWCQTKARKIVKDPTHPNNILFSLLRSGRRFRSLKAKTERLKRSFFPQAIRALNQGN</sequence>
<dbReference type="Proteomes" id="UP001239994">
    <property type="component" value="Unassembled WGS sequence"/>
</dbReference>
<dbReference type="InterPro" id="IPR000477">
    <property type="entry name" value="RT_dom"/>
</dbReference>
<dbReference type="AlphaFoldDB" id="A0AAD8YZB4"/>
<dbReference type="InterPro" id="IPR036179">
    <property type="entry name" value="Ig-like_dom_sf"/>
</dbReference>
<dbReference type="SUPFAM" id="SSF56672">
    <property type="entry name" value="DNA/RNA polymerases"/>
    <property type="match status" value="1"/>
</dbReference>
<dbReference type="FunFam" id="2.60.40.10:FF:001230">
    <property type="entry name" value="Immunoglobulin kappa variable 8-16"/>
    <property type="match status" value="1"/>
</dbReference>
<dbReference type="InterPro" id="IPR013783">
    <property type="entry name" value="Ig-like_fold"/>
</dbReference>
<dbReference type="Gene3D" id="3.60.10.10">
    <property type="entry name" value="Endonuclease/exonuclease/phosphatase"/>
    <property type="match status" value="1"/>
</dbReference>
<dbReference type="SUPFAM" id="SSF48726">
    <property type="entry name" value="Immunoglobulin"/>
    <property type="match status" value="1"/>
</dbReference>
<dbReference type="Pfam" id="PF00078">
    <property type="entry name" value="RVT_1"/>
    <property type="match status" value="1"/>
</dbReference>
<feature type="region of interest" description="Disordered" evidence="1">
    <location>
        <begin position="1"/>
        <end position="60"/>
    </location>
</feature>
<feature type="compositionally biased region" description="Polar residues" evidence="1">
    <location>
        <begin position="1"/>
        <end position="12"/>
    </location>
</feature>
<evidence type="ECO:0000259" key="2">
    <source>
        <dbReference type="PROSITE" id="PS50835"/>
    </source>
</evidence>
<feature type="region of interest" description="Disordered" evidence="1">
    <location>
        <begin position="156"/>
        <end position="181"/>
    </location>
</feature>
<evidence type="ECO:0008006" key="6">
    <source>
        <dbReference type="Google" id="ProtNLM"/>
    </source>
</evidence>
<proteinExistence type="predicted"/>
<dbReference type="PANTHER" id="PTHR47510">
    <property type="entry name" value="REVERSE TRANSCRIPTASE DOMAIN-CONTAINING PROTEIN"/>
    <property type="match status" value="1"/>
</dbReference>
<dbReference type="PANTHER" id="PTHR47510:SF3">
    <property type="entry name" value="ENDO_EXONUCLEASE_PHOSPHATASE DOMAIN-CONTAINING PROTEIN"/>
    <property type="match status" value="1"/>
</dbReference>
<dbReference type="PROSITE" id="PS50878">
    <property type="entry name" value="RT_POL"/>
    <property type="match status" value="1"/>
</dbReference>
<dbReference type="Gene3D" id="2.60.40.10">
    <property type="entry name" value="Immunoglobulins"/>
    <property type="match status" value="1"/>
</dbReference>
<feature type="compositionally biased region" description="Pro residues" evidence="1">
    <location>
        <begin position="165"/>
        <end position="174"/>
    </location>
</feature>
<dbReference type="GO" id="GO:0016706">
    <property type="term" value="F:2-oxoglutarate-dependent dioxygenase activity"/>
    <property type="evidence" value="ECO:0007669"/>
    <property type="project" value="InterPro"/>
</dbReference>
<name>A0AAD8YZB4_9TELE</name>
<dbReference type="InterPro" id="IPR007110">
    <property type="entry name" value="Ig-like_dom"/>
</dbReference>
<evidence type="ECO:0000259" key="3">
    <source>
        <dbReference type="PROSITE" id="PS50878"/>
    </source>
</evidence>
<keyword evidence="5" id="KW-1185">Reference proteome</keyword>